<dbReference type="GO" id="GO:0003713">
    <property type="term" value="F:transcription coactivator activity"/>
    <property type="evidence" value="ECO:0007669"/>
    <property type="project" value="InterPro"/>
</dbReference>
<name>A0A9P6JYG3_9FUNG</name>
<feature type="compositionally biased region" description="Pro residues" evidence="1">
    <location>
        <begin position="227"/>
        <end position="243"/>
    </location>
</feature>
<dbReference type="AlphaFoldDB" id="A0A9P6JYG3"/>
<dbReference type="GO" id="GO:0005634">
    <property type="term" value="C:nucleus"/>
    <property type="evidence" value="ECO:0007669"/>
    <property type="project" value="TreeGrafter"/>
</dbReference>
<evidence type="ECO:0000313" key="2">
    <source>
        <dbReference type="EMBL" id="KAF9537995.1"/>
    </source>
</evidence>
<dbReference type="PANTHER" id="PTHR31606:SF1">
    <property type="entry name" value="WW DOMAIN BINDING PROTEIN 2, ISOFORM E"/>
    <property type="match status" value="1"/>
</dbReference>
<dbReference type="SUPFAM" id="SSF50729">
    <property type="entry name" value="PH domain-like"/>
    <property type="match status" value="1"/>
</dbReference>
<organism evidence="2 3">
    <name type="scientific">Mortierella hygrophila</name>
    <dbReference type="NCBI Taxonomy" id="979708"/>
    <lineage>
        <taxon>Eukaryota</taxon>
        <taxon>Fungi</taxon>
        <taxon>Fungi incertae sedis</taxon>
        <taxon>Mucoromycota</taxon>
        <taxon>Mortierellomycotina</taxon>
        <taxon>Mortierellomycetes</taxon>
        <taxon>Mortierellales</taxon>
        <taxon>Mortierellaceae</taxon>
        <taxon>Mortierella</taxon>
    </lineage>
</organism>
<accession>A0A9P6JYG3</accession>
<feature type="compositionally biased region" description="Polar residues" evidence="1">
    <location>
        <begin position="166"/>
        <end position="178"/>
    </location>
</feature>
<gene>
    <name evidence="2" type="ORF">EC957_007387</name>
</gene>
<evidence type="ECO:0000256" key="1">
    <source>
        <dbReference type="SAM" id="MobiDB-lite"/>
    </source>
</evidence>
<sequence>MSINWVMLTADGKDIVPLQNETVFFREHGVRFELDSSNGGYPGAGNSYSAKSGTLLLTNQRIVFISATPTPYFTTASLPIDKVQDSKLAQPWFSAATFKAVVMPVPGGGMTQPARLAISFTSGSIHEFESQYRSLRERLQELDGAAPDHLEQLPMYNPPSGPVPTLTYTSPSPSADQGTSGTRPAPTSTASAPLPLPLLHAQPYIVAPAPTSTATAGSHTTSAPRYNAPPPPQPLPAPTPSDLPPSYDEIR</sequence>
<feature type="compositionally biased region" description="Low complexity" evidence="1">
    <location>
        <begin position="209"/>
        <end position="226"/>
    </location>
</feature>
<evidence type="ECO:0000313" key="3">
    <source>
        <dbReference type="Proteomes" id="UP000723463"/>
    </source>
</evidence>
<dbReference type="InterPro" id="IPR044852">
    <property type="entry name" value="WBP2-like"/>
</dbReference>
<comment type="caution">
    <text evidence="2">The sequence shown here is derived from an EMBL/GenBank/DDBJ whole genome shotgun (WGS) entry which is preliminary data.</text>
</comment>
<feature type="compositionally biased region" description="Low complexity" evidence="1">
    <location>
        <begin position="179"/>
        <end position="195"/>
    </location>
</feature>
<protein>
    <recommendedName>
        <fullName evidence="4">GRAM domain-containing protein</fullName>
    </recommendedName>
</protein>
<feature type="region of interest" description="Disordered" evidence="1">
    <location>
        <begin position="209"/>
        <end position="251"/>
    </location>
</feature>
<dbReference type="Proteomes" id="UP000723463">
    <property type="component" value="Unassembled WGS sequence"/>
</dbReference>
<dbReference type="GO" id="GO:0031490">
    <property type="term" value="F:chromatin DNA binding"/>
    <property type="evidence" value="ECO:0007669"/>
    <property type="project" value="TreeGrafter"/>
</dbReference>
<reference evidence="2" key="1">
    <citation type="journal article" date="2020" name="Fungal Divers.">
        <title>Resolving the Mortierellaceae phylogeny through synthesis of multi-gene phylogenetics and phylogenomics.</title>
        <authorList>
            <person name="Vandepol N."/>
            <person name="Liber J."/>
            <person name="Desiro A."/>
            <person name="Na H."/>
            <person name="Kennedy M."/>
            <person name="Barry K."/>
            <person name="Grigoriev I.V."/>
            <person name="Miller A.N."/>
            <person name="O'Donnell K."/>
            <person name="Stajich J.E."/>
            <person name="Bonito G."/>
        </authorList>
    </citation>
    <scope>NUCLEOTIDE SEQUENCE</scope>
    <source>
        <strain evidence="2">NRRL 2591</strain>
    </source>
</reference>
<dbReference type="PANTHER" id="PTHR31606">
    <property type="entry name" value="WW DOMAIN BINDING PROTEIN 2, ISOFORM E"/>
    <property type="match status" value="1"/>
</dbReference>
<feature type="region of interest" description="Disordered" evidence="1">
    <location>
        <begin position="149"/>
        <end position="195"/>
    </location>
</feature>
<proteinExistence type="predicted"/>
<keyword evidence="3" id="KW-1185">Reference proteome</keyword>
<dbReference type="EMBL" id="JAAAXW010000342">
    <property type="protein sequence ID" value="KAF9537995.1"/>
    <property type="molecule type" value="Genomic_DNA"/>
</dbReference>
<dbReference type="CDD" id="cd13214">
    <property type="entry name" value="PH-GRAM_WBP2"/>
    <property type="match status" value="1"/>
</dbReference>
<evidence type="ECO:0008006" key="4">
    <source>
        <dbReference type="Google" id="ProtNLM"/>
    </source>
</evidence>